<keyword evidence="9 10" id="KW-0456">Lyase</keyword>
<keyword evidence="4 10" id="KW-0547">Nucleotide-binding</keyword>
<comment type="function">
    <text evidence="10">Catalyzes the cyclization of GTP to (8S)-3',8-cyclo-7,8-dihydroguanosine 5'-triphosphate.</text>
</comment>
<keyword evidence="2 10" id="KW-0949">S-adenosyl-L-methionine</keyword>
<dbReference type="CDD" id="cd21117">
    <property type="entry name" value="Twitch_MoaA"/>
    <property type="match status" value="1"/>
</dbReference>
<evidence type="ECO:0000256" key="7">
    <source>
        <dbReference type="ARBA" id="ARBA00023134"/>
    </source>
</evidence>
<feature type="binding site" evidence="10">
    <location>
        <position position="28"/>
    </location>
    <ligand>
        <name>[4Fe-4S] cluster</name>
        <dbReference type="ChEBI" id="CHEBI:49883"/>
        <label>1</label>
        <note>4Fe-4S-S-AdoMet</note>
    </ligand>
</feature>
<keyword evidence="5 10" id="KW-0408">Iron</keyword>
<dbReference type="Pfam" id="PF04055">
    <property type="entry name" value="Radical_SAM"/>
    <property type="match status" value="1"/>
</dbReference>
<dbReference type="EMBL" id="JAUHQA010000001">
    <property type="protein sequence ID" value="MDN4481410.1"/>
    <property type="molecule type" value="Genomic_DNA"/>
</dbReference>
<feature type="binding site" evidence="10">
    <location>
        <position position="34"/>
    </location>
    <ligand>
        <name>S-adenosyl-L-methionine</name>
        <dbReference type="ChEBI" id="CHEBI:59789"/>
    </ligand>
</feature>
<evidence type="ECO:0000313" key="12">
    <source>
        <dbReference type="EMBL" id="MDN4481410.1"/>
    </source>
</evidence>
<feature type="binding site" evidence="10">
    <location>
        <position position="35"/>
    </location>
    <ligand>
        <name>[4Fe-4S] cluster</name>
        <dbReference type="ChEBI" id="CHEBI:49883"/>
        <label>1</label>
        <note>4Fe-4S-S-AdoMet</note>
    </ligand>
</feature>
<dbReference type="PANTHER" id="PTHR22960">
    <property type="entry name" value="MOLYBDOPTERIN COFACTOR SYNTHESIS PROTEIN A"/>
    <property type="match status" value="1"/>
</dbReference>
<keyword evidence="3 10" id="KW-0479">Metal-binding</keyword>
<dbReference type="InterPro" id="IPR006638">
    <property type="entry name" value="Elp3/MiaA/NifB-like_rSAM"/>
</dbReference>
<dbReference type="RefSeq" id="WP_301143721.1">
    <property type="nucleotide sequence ID" value="NZ_JAUHQA010000001.1"/>
</dbReference>
<dbReference type="InterPro" id="IPR040064">
    <property type="entry name" value="MoaA-like"/>
</dbReference>
<dbReference type="SFLD" id="SFLDG01386">
    <property type="entry name" value="main_SPASM_domain-containing"/>
    <property type="match status" value="1"/>
</dbReference>
<comment type="subunit">
    <text evidence="10">Monomer and homodimer.</text>
</comment>
<accession>A0ABT8GJ11</accession>
<evidence type="ECO:0000256" key="6">
    <source>
        <dbReference type="ARBA" id="ARBA00023014"/>
    </source>
</evidence>
<feature type="binding site" evidence="10">
    <location>
        <position position="280"/>
    </location>
    <ligand>
        <name>[4Fe-4S] cluster</name>
        <dbReference type="ChEBI" id="CHEBI:49883"/>
        <label>2</label>
        <note>4Fe-4S-substrate</note>
    </ligand>
</feature>
<dbReference type="NCBIfam" id="TIGR02666">
    <property type="entry name" value="moaA"/>
    <property type="match status" value="1"/>
</dbReference>
<dbReference type="InterPro" id="IPR058240">
    <property type="entry name" value="rSAM_sf"/>
</dbReference>
<evidence type="ECO:0000256" key="8">
    <source>
        <dbReference type="ARBA" id="ARBA00023150"/>
    </source>
</evidence>
<evidence type="ECO:0000256" key="9">
    <source>
        <dbReference type="ARBA" id="ARBA00023239"/>
    </source>
</evidence>
<feature type="binding site" evidence="10">
    <location>
        <position position="71"/>
    </location>
    <ligand>
        <name>GTP</name>
        <dbReference type="ChEBI" id="CHEBI:37565"/>
    </ligand>
</feature>
<comment type="similarity">
    <text evidence="10">Belongs to the radical SAM superfamily. MoaA family.</text>
</comment>
<dbReference type="GO" id="GO:0061798">
    <property type="term" value="F:GTP 3',8'-cyclase activity"/>
    <property type="evidence" value="ECO:0007669"/>
    <property type="project" value="UniProtKB-EC"/>
</dbReference>
<keyword evidence="7 10" id="KW-0342">GTP-binding</keyword>
<evidence type="ECO:0000259" key="11">
    <source>
        <dbReference type="PROSITE" id="PS51918"/>
    </source>
</evidence>
<dbReference type="PANTHER" id="PTHR22960:SF0">
    <property type="entry name" value="MOLYBDENUM COFACTOR BIOSYNTHESIS PROTEIN 1"/>
    <property type="match status" value="1"/>
</dbReference>
<keyword evidence="1 10" id="KW-0004">4Fe-4S</keyword>
<dbReference type="PROSITE" id="PS51918">
    <property type="entry name" value="RADICAL_SAM"/>
    <property type="match status" value="1"/>
</dbReference>
<dbReference type="SFLD" id="SFLDS00029">
    <property type="entry name" value="Radical_SAM"/>
    <property type="match status" value="1"/>
</dbReference>
<comment type="catalytic activity">
    <reaction evidence="10">
        <text>GTP + AH2 + S-adenosyl-L-methionine = (8S)-3',8-cyclo-7,8-dihydroguanosine 5'-triphosphate + 5'-deoxyadenosine + L-methionine + A + H(+)</text>
        <dbReference type="Rhea" id="RHEA:49576"/>
        <dbReference type="ChEBI" id="CHEBI:13193"/>
        <dbReference type="ChEBI" id="CHEBI:15378"/>
        <dbReference type="ChEBI" id="CHEBI:17319"/>
        <dbReference type="ChEBI" id="CHEBI:17499"/>
        <dbReference type="ChEBI" id="CHEBI:37565"/>
        <dbReference type="ChEBI" id="CHEBI:57844"/>
        <dbReference type="ChEBI" id="CHEBI:59789"/>
        <dbReference type="ChEBI" id="CHEBI:131766"/>
        <dbReference type="EC" id="4.1.99.22"/>
    </reaction>
</comment>
<keyword evidence="13" id="KW-1185">Reference proteome</keyword>
<feature type="binding site" evidence="10">
    <location>
        <begin position="268"/>
        <end position="270"/>
    </location>
    <ligand>
        <name>GTP</name>
        <dbReference type="ChEBI" id="CHEBI:37565"/>
    </ligand>
</feature>
<feature type="binding site" evidence="10">
    <location>
        <position position="266"/>
    </location>
    <ligand>
        <name>[4Fe-4S] cluster</name>
        <dbReference type="ChEBI" id="CHEBI:49883"/>
        <label>2</label>
        <note>4Fe-4S-substrate</note>
    </ligand>
</feature>
<evidence type="ECO:0000313" key="13">
    <source>
        <dbReference type="Proteomes" id="UP001172708"/>
    </source>
</evidence>
<dbReference type="SFLD" id="SFLDG01067">
    <property type="entry name" value="SPASM/twitch_domain_containing"/>
    <property type="match status" value="1"/>
</dbReference>
<dbReference type="SFLD" id="SFLDG01383">
    <property type="entry name" value="cyclic_pyranopterin_phosphate"/>
    <property type="match status" value="1"/>
</dbReference>
<dbReference type="Proteomes" id="UP001172708">
    <property type="component" value="Unassembled WGS sequence"/>
</dbReference>
<feature type="binding site" evidence="10">
    <location>
        <position position="166"/>
    </location>
    <ligand>
        <name>GTP</name>
        <dbReference type="ChEBI" id="CHEBI:37565"/>
    </ligand>
</feature>
<proteinExistence type="inferred from homology"/>
<feature type="binding site" evidence="10">
    <location>
        <position position="75"/>
    </location>
    <ligand>
        <name>S-adenosyl-L-methionine</name>
        <dbReference type="ChEBI" id="CHEBI:59789"/>
    </ligand>
</feature>
<feature type="binding site" evidence="10">
    <location>
        <position position="263"/>
    </location>
    <ligand>
        <name>[4Fe-4S] cluster</name>
        <dbReference type="ChEBI" id="CHEBI:49883"/>
        <label>2</label>
        <note>4Fe-4S-substrate</note>
    </ligand>
</feature>
<dbReference type="InterPro" id="IPR007197">
    <property type="entry name" value="rSAM"/>
</dbReference>
<dbReference type="HAMAP" id="MF_01225_B">
    <property type="entry name" value="MoaA_B"/>
    <property type="match status" value="1"/>
</dbReference>
<dbReference type="CDD" id="cd01335">
    <property type="entry name" value="Radical_SAM"/>
    <property type="match status" value="1"/>
</dbReference>
<feature type="binding site" evidence="10">
    <location>
        <position position="32"/>
    </location>
    <ligand>
        <name>[4Fe-4S] cluster</name>
        <dbReference type="ChEBI" id="CHEBI:49883"/>
        <label>1</label>
        <note>4Fe-4S-S-AdoMet</note>
    </ligand>
</feature>
<protein>
    <recommendedName>
        <fullName evidence="10">GTP 3',8-cyclase</fullName>
        <ecNumber evidence="10">4.1.99.22</ecNumber>
    </recommendedName>
    <alternativeName>
        <fullName evidence="10">Molybdenum cofactor biosynthesis protein A</fullName>
    </alternativeName>
</protein>
<reference evidence="12" key="1">
    <citation type="submission" date="2023-06" db="EMBL/GenBank/DDBJ databases">
        <title>Egi l300058.</title>
        <authorList>
            <person name="Gao L."/>
            <person name="Fang B.-Z."/>
            <person name="Li W.-J."/>
        </authorList>
    </citation>
    <scope>NUCLEOTIDE SEQUENCE</scope>
    <source>
        <strain evidence="12">EGI L300058</strain>
    </source>
</reference>
<dbReference type="InterPro" id="IPR013785">
    <property type="entry name" value="Aldolase_TIM"/>
</dbReference>
<dbReference type="Pfam" id="PF06463">
    <property type="entry name" value="Mob_synth_C"/>
    <property type="match status" value="1"/>
</dbReference>
<dbReference type="InterPro" id="IPR050105">
    <property type="entry name" value="MoCo_biosynth_MoaA/MoaC"/>
</dbReference>
<evidence type="ECO:0000256" key="5">
    <source>
        <dbReference type="ARBA" id="ARBA00023004"/>
    </source>
</evidence>
<keyword evidence="6 10" id="KW-0411">Iron-sulfur</keyword>
<comment type="caution">
    <text evidence="12">The sequence shown here is derived from an EMBL/GenBank/DDBJ whole genome shotgun (WGS) entry which is preliminary data.</text>
</comment>
<evidence type="ECO:0000256" key="4">
    <source>
        <dbReference type="ARBA" id="ARBA00022741"/>
    </source>
</evidence>
<dbReference type="Gene3D" id="3.20.20.70">
    <property type="entry name" value="Aldolase class I"/>
    <property type="match status" value="1"/>
</dbReference>
<dbReference type="InterPro" id="IPR010505">
    <property type="entry name" value="MoaA_twitch"/>
</dbReference>
<evidence type="ECO:0000256" key="2">
    <source>
        <dbReference type="ARBA" id="ARBA00022691"/>
    </source>
</evidence>
<feature type="binding site" evidence="10">
    <location>
        <position position="105"/>
    </location>
    <ligand>
        <name>GTP</name>
        <dbReference type="ChEBI" id="CHEBI:37565"/>
    </ligand>
</feature>
<gene>
    <name evidence="10 12" type="primary">moaA</name>
    <name evidence="12" type="ORF">QQX02_10785</name>
</gene>
<organism evidence="12 13">
    <name type="scientific">Demequina muriae</name>
    <dbReference type="NCBI Taxonomy" id="3051664"/>
    <lineage>
        <taxon>Bacteria</taxon>
        <taxon>Bacillati</taxon>
        <taxon>Actinomycetota</taxon>
        <taxon>Actinomycetes</taxon>
        <taxon>Micrococcales</taxon>
        <taxon>Demequinaceae</taxon>
        <taxon>Demequina</taxon>
    </lineage>
</organism>
<evidence type="ECO:0000256" key="10">
    <source>
        <dbReference type="HAMAP-Rule" id="MF_01225"/>
    </source>
</evidence>
<evidence type="ECO:0000256" key="3">
    <source>
        <dbReference type="ARBA" id="ARBA00022723"/>
    </source>
</evidence>
<comment type="pathway">
    <text evidence="10">Cofactor biosynthesis; molybdopterin biosynthesis.</text>
</comment>
<evidence type="ECO:0000256" key="1">
    <source>
        <dbReference type="ARBA" id="ARBA00022485"/>
    </source>
</evidence>
<dbReference type="SMART" id="SM00729">
    <property type="entry name" value="Elp3"/>
    <property type="match status" value="1"/>
</dbReference>
<feature type="binding site" evidence="10">
    <location>
        <position position="21"/>
    </location>
    <ligand>
        <name>GTP</name>
        <dbReference type="ChEBI" id="CHEBI:37565"/>
    </ligand>
</feature>
<dbReference type="InterPro" id="IPR013483">
    <property type="entry name" value="MoaA"/>
</dbReference>
<name>A0ABT8GJ11_9MICO</name>
<dbReference type="SUPFAM" id="SSF102114">
    <property type="entry name" value="Radical SAM enzymes"/>
    <property type="match status" value="1"/>
</dbReference>
<sequence length="336" mass="36309">MAGAAHPGLTDRFGREHRDLRISLTDRCSLRCTYCMPAEGVPWLKSDTMLTTDELVRVARVAVEMGIDEIRLTGGEPLLRPDVVDVVDRLAHLEGPTGHPEISLTTNALRLPALAAPLREAGLARVNISLDTLRRDRFRDLTRRDRLTDTLAGIAAADAAGLAPVKINAVAMRGVNDDEIVDLTQFCVDHGYQMRFIEQMPLDAGHTWDRAEMVTGEEVLAALSAHWTLTERAGRGAAPAQVWDIDGGPASVGVIASVTRPFCGTCDRVRLTADGQLRACLFARKESDLRTLIRDGADDAAVAGAIAACLRLKQPGHDIADPTFLQPDRPMSAIGG</sequence>
<comment type="cofactor">
    <cofactor evidence="10">
        <name>[4Fe-4S] cluster</name>
        <dbReference type="ChEBI" id="CHEBI:49883"/>
    </cofactor>
    <text evidence="10">Binds 2 [4Fe-4S] clusters. Binds 1 [4Fe-4S] cluster coordinated with 3 cysteines and an exchangeable S-adenosyl-L-methionine and 1 [4Fe-4S] cluster coordinated with 3 cysteines and the GTP-derived substrate.</text>
</comment>
<feature type="binding site" evidence="10">
    <location>
        <position position="200"/>
    </location>
    <ligand>
        <name>S-adenosyl-L-methionine</name>
        <dbReference type="ChEBI" id="CHEBI:59789"/>
    </ligand>
</feature>
<dbReference type="EC" id="4.1.99.22" evidence="10"/>
<keyword evidence="8 10" id="KW-0501">Molybdenum cofactor biosynthesis</keyword>
<feature type="binding site" evidence="10">
    <location>
        <position position="129"/>
    </location>
    <ligand>
        <name>S-adenosyl-L-methionine</name>
        <dbReference type="ChEBI" id="CHEBI:59789"/>
    </ligand>
</feature>
<feature type="domain" description="Radical SAM core" evidence="11">
    <location>
        <begin position="12"/>
        <end position="240"/>
    </location>
</feature>